<feature type="transmembrane region" description="Helical" evidence="1">
    <location>
        <begin position="15"/>
        <end position="37"/>
    </location>
</feature>
<proteinExistence type="predicted"/>
<name>A0A0E9SZT9_ANGAN</name>
<evidence type="ECO:0000313" key="2">
    <source>
        <dbReference type="EMBL" id="JAH46752.1"/>
    </source>
</evidence>
<protein>
    <submittedName>
        <fullName evidence="2">Uncharacterized protein</fullName>
    </submittedName>
</protein>
<accession>A0A0E9SZT9</accession>
<keyword evidence="1" id="KW-1133">Transmembrane helix</keyword>
<reference evidence="2" key="1">
    <citation type="submission" date="2014-11" db="EMBL/GenBank/DDBJ databases">
        <authorList>
            <person name="Amaro Gonzalez C."/>
        </authorList>
    </citation>
    <scope>NUCLEOTIDE SEQUENCE</scope>
</reference>
<sequence length="41" mass="4850">MFHASEKKLISQDFLWIHSINCPVVFPLCILSIIYLYDFTC</sequence>
<dbReference type="EMBL" id="GBXM01061825">
    <property type="protein sequence ID" value="JAH46752.1"/>
    <property type="molecule type" value="Transcribed_RNA"/>
</dbReference>
<organism evidence="2">
    <name type="scientific">Anguilla anguilla</name>
    <name type="common">European freshwater eel</name>
    <name type="synonym">Muraena anguilla</name>
    <dbReference type="NCBI Taxonomy" id="7936"/>
    <lineage>
        <taxon>Eukaryota</taxon>
        <taxon>Metazoa</taxon>
        <taxon>Chordata</taxon>
        <taxon>Craniata</taxon>
        <taxon>Vertebrata</taxon>
        <taxon>Euteleostomi</taxon>
        <taxon>Actinopterygii</taxon>
        <taxon>Neopterygii</taxon>
        <taxon>Teleostei</taxon>
        <taxon>Anguilliformes</taxon>
        <taxon>Anguillidae</taxon>
        <taxon>Anguilla</taxon>
    </lineage>
</organism>
<keyword evidence="1" id="KW-0472">Membrane</keyword>
<dbReference type="AlphaFoldDB" id="A0A0E9SZT9"/>
<reference evidence="2" key="2">
    <citation type="journal article" date="2015" name="Fish Shellfish Immunol.">
        <title>Early steps in the European eel (Anguilla anguilla)-Vibrio vulnificus interaction in the gills: Role of the RtxA13 toxin.</title>
        <authorList>
            <person name="Callol A."/>
            <person name="Pajuelo D."/>
            <person name="Ebbesson L."/>
            <person name="Teles M."/>
            <person name="MacKenzie S."/>
            <person name="Amaro C."/>
        </authorList>
    </citation>
    <scope>NUCLEOTIDE SEQUENCE</scope>
</reference>
<keyword evidence="1" id="KW-0812">Transmembrane</keyword>
<evidence type="ECO:0000256" key="1">
    <source>
        <dbReference type="SAM" id="Phobius"/>
    </source>
</evidence>